<evidence type="ECO:0000256" key="1">
    <source>
        <dbReference type="ARBA" id="ARBA00004141"/>
    </source>
</evidence>
<dbReference type="InterPro" id="IPR052337">
    <property type="entry name" value="SAT4-like"/>
</dbReference>
<proteinExistence type="inferred from homology"/>
<gene>
    <name evidence="8" type="ORF">VMCG_06877</name>
</gene>
<feature type="transmembrane region" description="Helical" evidence="6">
    <location>
        <begin position="198"/>
        <end position="222"/>
    </location>
</feature>
<dbReference type="STRING" id="356882.A0A423W269"/>
<evidence type="ECO:0000256" key="6">
    <source>
        <dbReference type="SAM" id="Phobius"/>
    </source>
</evidence>
<dbReference type="PANTHER" id="PTHR33048:SF163">
    <property type="entry name" value="INTEGRAL MEMBRANE PROTEIN (AFU_ORTHOLOGUE AFUA_8G05510)"/>
    <property type="match status" value="1"/>
</dbReference>
<dbReference type="InterPro" id="IPR049326">
    <property type="entry name" value="Rhodopsin_dom_fungi"/>
</dbReference>
<dbReference type="EMBL" id="LKEA01000029">
    <property type="protein sequence ID" value="ROV97415.1"/>
    <property type="molecule type" value="Genomic_DNA"/>
</dbReference>
<keyword evidence="4 6" id="KW-0472">Membrane</keyword>
<dbReference type="OrthoDB" id="5429740at2759"/>
<dbReference type="Pfam" id="PF20684">
    <property type="entry name" value="Fung_rhodopsin"/>
    <property type="match status" value="1"/>
</dbReference>
<comment type="caution">
    <text evidence="8">The sequence shown here is derived from an EMBL/GenBank/DDBJ whole genome shotgun (WGS) entry which is preliminary data.</text>
</comment>
<dbReference type="PANTHER" id="PTHR33048">
    <property type="entry name" value="PTH11-LIKE INTEGRAL MEMBRANE PROTEIN (AFU_ORTHOLOGUE AFUA_5G11245)"/>
    <property type="match status" value="1"/>
</dbReference>
<evidence type="ECO:0000256" key="5">
    <source>
        <dbReference type="ARBA" id="ARBA00038359"/>
    </source>
</evidence>
<evidence type="ECO:0000256" key="4">
    <source>
        <dbReference type="ARBA" id="ARBA00023136"/>
    </source>
</evidence>
<sequence>MVDAQIEAVFGKVPSGTDLAEDTRPGNDAAVVILLLIAIISVILRMTSRFSTRAGIKGDEYTINMALVGCSIRDELTAEKYNLSDESLPGGAYGAGTHVWTLTIPKVVTIYKILFWYTYVYAAAVSSTKISILFFYYRIFRKNAGQIFLISLGIGGLMAAAYPIIVWTTMATACQPTSYFWEQFTGVAGECPVDISSFFLALGIINMLNDILVLLIPIPQIWKLQMSVQKRLGVIGVLALGSFVCVASIVRIYYLSEFMSALDITYVMGPVFIWSSVEPSVGILGACMPTFPPLLKLARDKVRKGYGSYASHTAANPVNTSMWSARRKEKRMDEDEYQLTNIERGSDSNFHGKGIMVQSEIDQSTSTV</sequence>
<reference evidence="8 9" key="1">
    <citation type="submission" date="2015-09" db="EMBL/GenBank/DDBJ databases">
        <title>Host preference determinants of Valsa canker pathogens revealed by comparative genomics.</title>
        <authorList>
            <person name="Yin Z."/>
            <person name="Huang L."/>
        </authorList>
    </citation>
    <scope>NUCLEOTIDE SEQUENCE [LARGE SCALE GENOMIC DNA]</scope>
    <source>
        <strain evidence="8 9">03-1</strain>
    </source>
</reference>
<feature type="domain" description="Rhodopsin" evidence="7">
    <location>
        <begin position="44"/>
        <end position="296"/>
    </location>
</feature>
<evidence type="ECO:0000259" key="7">
    <source>
        <dbReference type="Pfam" id="PF20684"/>
    </source>
</evidence>
<feature type="transmembrane region" description="Helical" evidence="6">
    <location>
        <begin position="148"/>
        <end position="170"/>
    </location>
</feature>
<keyword evidence="9" id="KW-1185">Reference proteome</keyword>
<name>A0A423W269_9PEZI</name>
<comment type="subcellular location">
    <subcellularLocation>
        <location evidence="1">Membrane</location>
        <topology evidence="1">Multi-pass membrane protein</topology>
    </subcellularLocation>
</comment>
<feature type="transmembrane region" description="Helical" evidence="6">
    <location>
        <begin position="29"/>
        <end position="47"/>
    </location>
</feature>
<feature type="transmembrane region" description="Helical" evidence="6">
    <location>
        <begin position="234"/>
        <end position="254"/>
    </location>
</feature>
<evidence type="ECO:0000313" key="9">
    <source>
        <dbReference type="Proteomes" id="UP000283895"/>
    </source>
</evidence>
<keyword evidence="3 6" id="KW-1133">Transmembrane helix</keyword>
<protein>
    <recommendedName>
        <fullName evidence="7">Rhodopsin domain-containing protein</fullName>
    </recommendedName>
</protein>
<evidence type="ECO:0000256" key="3">
    <source>
        <dbReference type="ARBA" id="ARBA00022989"/>
    </source>
</evidence>
<evidence type="ECO:0000313" key="8">
    <source>
        <dbReference type="EMBL" id="ROV97415.1"/>
    </source>
</evidence>
<feature type="transmembrane region" description="Helical" evidence="6">
    <location>
        <begin position="266"/>
        <end position="291"/>
    </location>
</feature>
<keyword evidence="2 6" id="KW-0812">Transmembrane</keyword>
<feature type="transmembrane region" description="Helical" evidence="6">
    <location>
        <begin position="114"/>
        <end position="136"/>
    </location>
</feature>
<dbReference type="GO" id="GO:0016020">
    <property type="term" value="C:membrane"/>
    <property type="evidence" value="ECO:0007669"/>
    <property type="project" value="UniProtKB-SubCell"/>
</dbReference>
<dbReference type="AlphaFoldDB" id="A0A423W269"/>
<organism evidence="8 9">
    <name type="scientific">Cytospora schulzeri</name>
    <dbReference type="NCBI Taxonomy" id="448051"/>
    <lineage>
        <taxon>Eukaryota</taxon>
        <taxon>Fungi</taxon>
        <taxon>Dikarya</taxon>
        <taxon>Ascomycota</taxon>
        <taxon>Pezizomycotina</taxon>
        <taxon>Sordariomycetes</taxon>
        <taxon>Sordariomycetidae</taxon>
        <taxon>Diaporthales</taxon>
        <taxon>Cytosporaceae</taxon>
        <taxon>Cytospora</taxon>
    </lineage>
</organism>
<evidence type="ECO:0000256" key="2">
    <source>
        <dbReference type="ARBA" id="ARBA00022692"/>
    </source>
</evidence>
<accession>A0A423W269</accession>
<dbReference type="Proteomes" id="UP000283895">
    <property type="component" value="Unassembled WGS sequence"/>
</dbReference>
<comment type="similarity">
    <text evidence="5">Belongs to the SAT4 family.</text>
</comment>